<reference evidence="2" key="2">
    <citation type="submission" date="2015-07" db="EMBL/GenBank/DDBJ databases">
        <title>MeaNS - Measles Nucleotide Surveillance Program.</title>
        <authorList>
            <person name="Tran T."/>
            <person name="Druce J."/>
        </authorList>
    </citation>
    <scope>NUCLEOTIDE SEQUENCE</scope>
    <source>
        <strain evidence="2">DSM 9887</strain>
    </source>
</reference>
<evidence type="ECO:0000313" key="4">
    <source>
        <dbReference type="Proteomes" id="UP000319578"/>
    </source>
</evidence>
<evidence type="ECO:0000313" key="1">
    <source>
        <dbReference type="EMBL" id="GED69391.1"/>
    </source>
</evidence>
<evidence type="ECO:0000313" key="2">
    <source>
        <dbReference type="EMBL" id="KNB73768.1"/>
    </source>
</evidence>
<reference evidence="3" key="1">
    <citation type="submission" date="2015-07" db="EMBL/GenBank/DDBJ databases">
        <title>Genome sequencing project for genomic taxonomy and phylogenomics of Bacillus-like bacteria.</title>
        <authorList>
            <person name="Liu B."/>
            <person name="Wang J."/>
            <person name="Zhu Y."/>
            <person name="Liu G."/>
            <person name="Chen Q."/>
            <person name="Chen Z."/>
            <person name="Lan J."/>
            <person name="Che J."/>
            <person name="Ge C."/>
            <person name="Shi H."/>
            <person name="Pan Z."/>
            <person name="Liu X."/>
        </authorList>
    </citation>
    <scope>NUCLEOTIDE SEQUENCE [LARGE SCALE GENOMIC DNA]</scope>
    <source>
        <strain evidence="3">DSM 9887</strain>
    </source>
</reference>
<dbReference type="EMBL" id="LGIQ01000005">
    <property type="protein sequence ID" value="KNB73768.1"/>
    <property type="molecule type" value="Genomic_DNA"/>
</dbReference>
<dbReference type="PATRIC" id="fig|54915.3.peg.6929"/>
<keyword evidence="4" id="KW-1185">Reference proteome</keyword>
<comment type="caution">
    <text evidence="2">The sequence shown here is derived from an EMBL/GenBank/DDBJ whole genome shotgun (WGS) entry which is preliminary data.</text>
</comment>
<dbReference type="STRING" id="54915.ADS79_07480"/>
<dbReference type="NCBIfam" id="NF047581">
    <property type="entry name" value="gp105_phage_fam"/>
    <property type="match status" value="1"/>
</dbReference>
<reference evidence="1 4" key="3">
    <citation type="submission" date="2019-06" db="EMBL/GenBank/DDBJ databases">
        <title>Whole genome shotgun sequence of Brevibacillus reuszeri NBRC 15719.</title>
        <authorList>
            <person name="Hosoyama A."/>
            <person name="Uohara A."/>
            <person name="Ohji S."/>
            <person name="Ichikawa N."/>
        </authorList>
    </citation>
    <scope>NUCLEOTIDE SEQUENCE [LARGE SCALE GENOMIC DNA]</scope>
    <source>
        <strain evidence="1 4">NBRC 15719</strain>
    </source>
</reference>
<dbReference type="EMBL" id="BJON01000012">
    <property type="protein sequence ID" value="GED69391.1"/>
    <property type="molecule type" value="Genomic_DNA"/>
</dbReference>
<name>A0A0K9YYH6_9BACL</name>
<sequence>MKAATYDPNDLAVIVDSVYLTGFSEDMVEIEKAENNYETKVGAQGDVVRTKVNNPLATISVTLLPSSPQVAYLDKLANSGKLVPVSVIYSGTPKETTTVTEAYVVKPASRSYGNEAADREYEIQCLDIDMQ</sequence>
<dbReference type="Proteomes" id="UP000036834">
    <property type="component" value="Unassembled WGS sequence"/>
</dbReference>
<dbReference type="RefSeq" id="WP_049737775.1">
    <property type="nucleotide sequence ID" value="NZ_BJON01000012.1"/>
</dbReference>
<dbReference type="AlphaFoldDB" id="A0A0K9YYH6"/>
<protein>
    <recommendedName>
        <fullName evidence="5">DUF3277 domain-containing protein</fullName>
    </recommendedName>
</protein>
<evidence type="ECO:0008006" key="5">
    <source>
        <dbReference type="Google" id="ProtNLM"/>
    </source>
</evidence>
<dbReference type="Proteomes" id="UP000319578">
    <property type="component" value="Unassembled WGS sequence"/>
</dbReference>
<dbReference type="InterPro" id="IPR021695">
    <property type="entry name" value="Phage_KPP10_Orf10"/>
</dbReference>
<proteinExistence type="predicted"/>
<dbReference type="OrthoDB" id="2601963at2"/>
<evidence type="ECO:0000313" key="3">
    <source>
        <dbReference type="Proteomes" id="UP000036834"/>
    </source>
</evidence>
<gene>
    <name evidence="2" type="ORF">ADS79_07480</name>
    <name evidence="1" type="ORF">BRE01_30930</name>
</gene>
<organism evidence="2 3">
    <name type="scientific">Brevibacillus reuszeri</name>
    <dbReference type="NCBI Taxonomy" id="54915"/>
    <lineage>
        <taxon>Bacteria</taxon>
        <taxon>Bacillati</taxon>
        <taxon>Bacillota</taxon>
        <taxon>Bacilli</taxon>
        <taxon>Bacillales</taxon>
        <taxon>Paenibacillaceae</taxon>
        <taxon>Brevibacillus</taxon>
    </lineage>
</organism>
<accession>A0A0K9YYH6</accession>